<accession>A0A8J6AXW7</accession>
<dbReference type="GO" id="GO:0007411">
    <property type="term" value="P:axon guidance"/>
    <property type="evidence" value="ECO:0007669"/>
    <property type="project" value="TreeGrafter"/>
</dbReference>
<dbReference type="PANTHER" id="PTHR44170">
    <property type="entry name" value="PROTEIN SIDEKICK"/>
    <property type="match status" value="1"/>
</dbReference>
<dbReference type="OrthoDB" id="9804196at2759"/>
<keyword evidence="2" id="KW-1015">Disulfide bond</keyword>
<dbReference type="GO" id="GO:0005886">
    <property type="term" value="C:plasma membrane"/>
    <property type="evidence" value="ECO:0007669"/>
    <property type="project" value="TreeGrafter"/>
</dbReference>
<dbReference type="PROSITE" id="PS50835">
    <property type="entry name" value="IG_LIKE"/>
    <property type="match status" value="1"/>
</dbReference>
<dbReference type="SUPFAM" id="SSF48726">
    <property type="entry name" value="Immunoglobulin"/>
    <property type="match status" value="1"/>
</dbReference>
<dbReference type="InterPro" id="IPR003598">
    <property type="entry name" value="Ig_sub2"/>
</dbReference>
<dbReference type="GO" id="GO:0007420">
    <property type="term" value="P:brain development"/>
    <property type="evidence" value="ECO:0007669"/>
    <property type="project" value="TreeGrafter"/>
</dbReference>
<dbReference type="InterPro" id="IPR003599">
    <property type="entry name" value="Ig_sub"/>
</dbReference>
<proteinExistence type="predicted"/>
<reference evidence="4" key="1">
    <citation type="journal article" date="2021" name="Evol. Appl.">
        <title>The genome of the Pyrenean desman and the effects of bottlenecks and inbreeding on the genomic landscape of an endangered species.</title>
        <authorList>
            <person name="Escoda L."/>
            <person name="Castresana J."/>
        </authorList>
    </citation>
    <scope>NUCLEOTIDE SEQUENCE</scope>
    <source>
        <strain evidence="4">IBE-C5619</strain>
    </source>
</reference>
<protein>
    <submittedName>
        <fullName evidence="4">Protein sidekick-1</fullName>
    </submittedName>
</protein>
<comment type="caution">
    <text evidence="4">The sequence shown here is derived from an EMBL/GenBank/DDBJ whole genome shotgun (WGS) entry which is preliminary data.</text>
</comment>
<keyword evidence="5" id="KW-1185">Reference proteome</keyword>
<feature type="domain" description="Ig-like" evidence="3">
    <location>
        <begin position="3"/>
        <end position="91"/>
    </location>
</feature>
<dbReference type="Gene3D" id="2.60.40.10">
    <property type="entry name" value="Immunoglobulins"/>
    <property type="match status" value="1"/>
</dbReference>
<name>A0A8J6AXW7_GALPY</name>
<dbReference type="FunFam" id="2.60.40.10:FF:000420">
    <property type="entry name" value="Sidekick cell adhesion molecule 2"/>
    <property type="match status" value="1"/>
</dbReference>
<dbReference type="InterPro" id="IPR036179">
    <property type="entry name" value="Ig-like_dom_sf"/>
</dbReference>
<dbReference type="InterPro" id="IPR007110">
    <property type="entry name" value="Ig-like_dom"/>
</dbReference>
<evidence type="ECO:0000259" key="3">
    <source>
        <dbReference type="PROSITE" id="PS50835"/>
    </source>
</evidence>
<dbReference type="GO" id="GO:0098632">
    <property type="term" value="F:cell-cell adhesion mediator activity"/>
    <property type="evidence" value="ECO:0007669"/>
    <property type="project" value="TreeGrafter"/>
</dbReference>
<gene>
    <name evidence="4" type="ORF">J0S82_016600</name>
</gene>
<evidence type="ECO:0000256" key="1">
    <source>
        <dbReference type="ARBA" id="ARBA00022737"/>
    </source>
</evidence>
<dbReference type="Proteomes" id="UP000700334">
    <property type="component" value="Unassembled WGS sequence"/>
</dbReference>
<dbReference type="SMART" id="SM00409">
    <property type="entry name" value="IG"/>
    <property type="match status" value="1"/>
</dbReference>
<dbReference type="AlphaFoldDB" id="A0A8J6AXW7"/>
<sequence length="93" mass="9882">MAPIIVIPPGNSSVVAGSSEVTLECIANARPVEELSVSWKRNGVRLTSGLHSFGRHLTINNPTSSDTGVYVCEATLRGSTFEPARARAFLSII</sequence>
<dbReference type="EMBL" id="JAGFMF010011401">
    <property type="protein sequence ID" value="KAG8523750.1"/>
    <property type="molecule type" value="Genomic_DNA"/>
</dbReference>
<dbReference type="SMART" id="SM00408">
    <property type="entry name" value="IGc2"/>
    <property type="match status" value="1"/>
</dbReference>
<dbReference type="Pfam" id="PF13927">
    <property type="entry name" value="Ig_3"/>
    <property type="match status" value="1"/>
</dbReference>
<keyword evidence="1" id="KW-0677">Repeat</keyword>
<dbReference type="GO" id="GO:0030424">
    <property type="term" value="C:axon"/>
    <property type="evidence" value="ECO:0007669"/>
    <property type="project" value="TreeGrafter"/>
</dbReference>
<dbReference type="InterPro" id="IPR013783">
    <property type="entry name" value="Ig-like_fold"/>
</dbReference>
<evidence type="ECO:0000313" key="5">
    <source>
        <dbReference type="Proteomes" id="UP000700334"/>
    </source>
</evidence>
<dbReference type="PANTHER" id="PTHR44170:SF49">
    <property type="entry name" value="PROTEIN SIDEKICK-1 ISOFORM X1"/>
    <property type="match status" value="1"/>
</dbReference>
<organism evidence="4 5">
    <name type="scientific">Galemys pyrenaicus</name>
    <name type="common">Iberian desman</name>
    <name type="synonym">Pyrenean desman</name>
    <dbReference type="NCBI Taxonomy" id="202257"/>
    <lineage>
        <taxon>Eukaryota</taxon>
        <taxon>Metazoa</taxon>
        <taxon>Chordata</taxon>
        <taxon>Craniata</taxon>
        <taxon>Vertebrata</taxon>
        <taxon>Euteleostomi</taxon>
        <taxon>Mammalia</taxon>
        <taxon>Eutheria</taxon>
        <taxon>Laurasiatheria</taxon>
        <taxon>Eulipotyphla</taxon>
        <taxon>Talpidae</taxon>
        <taxon>Galemys</taxon>
    </lineage>
</organism>
<evidence type="ECO:0000313" key="4">
    <source>
        <dbReference type="EMBL" id="KAG8523750.1"/>
    </source>
</evidence>
<feature type="non-terminal residue" evidence="4">
    <location>
        <position position="93"/>
    </location>
</feature>
<dbReference type="CDD" id="cd00096">
    <property type="entry name" value="Ig"/>
    <property type="match status" value="1"/>
</dbReference>
<evidence type="ECO:0000256" key="2">
    <source>
        <dbReference type="ARBA" id="ARBA00023157"/>
    </source>
</evidence>